<evidence type="ECO:0000313" key="3">
    <source>
        <dbReference type="Proteomes" id="UP000294901"/>
    </source>
</evidence>
<dbReference type="RefSeq" id="WP_133877924.1">
    <property type="nucleotide sequence ID" value="NZ_BOMD01000041.1"/>
</dbReference>
<evidence type="ECO:0000313" key="2">
    <source>
        <dbReference type="EMBL" id="TDO31882.1"/>
    </source>
</evidence>
<reference evidence="2 3" key="1">
    <citation type="submission" date="2019-03" db="EMBL/GenBank/DDBJ databases">
        <title>Sequencing the genomes of 1000 actinobacteria strains.</title>
        <authorList>
            <person name="Klenk H.-P."/>
        </authorList>
    </citation>
    <scope>NUCLEOTIDE SEQUENCE [LARGE SCALE GENOMIC DNA]</scope>
    <source>
        <strain evidence="2 3">DSM 43805</strain>
    </source>
</reference>
<dbReference type="InterPro" id="IPR027417">
    <property type="entry name" value="P-loop_NTPase"/>
</dbReference>
<comment type="caution">
    <text evidence="2">The sequence shown here is derived from an EMBL/GenBank/DDBJ whole genome shotgun (WGS) entry which is preliminary data.</text>
</comment>
<dbReference type="PANTHER" id="PTHR47691:SF3">
    <property type="entry name" value="HTH-TYPE TRANSCRIPTIONAL REGULATOR RV0890C-RELATED"/>
    <property type="match status" value="1"/>
</dbReference>
<sequence>MSQFAVLPDPGQARTLDEVTGCLRLLKTWAGNPSYETIAARVNAVRPVGEQVGKTTVVDCFRAGRRRLDPDLVVAVVEALHADVGYTTQWRQALRVVSGESRPDAQVRVLNTLPDDPPGYIGRTTVAPAALTVLAGMAGAGKTRLAVHLAHTLAADTPYDRVLAVNLRGCHPDQPPVEPGAVLDGFLRLLGMAGQHVPHDLPARTTAFRLRLTGVRTLILLDDAADEAQVRPLLPGVPGSTTVITTRRSLDDLTEALHVPVDVFTPSEARAFLRTAVPGIPAGPDPAALDRIARTCGYLPLALSLVTGHMRKRPGWTLTDHADWLAERRRTGRLDPGVQAALDVSYRNLTPRARELLRLLAHHPARTFDTYAAKALTGACAQEQLRELARHHLIRPATPGRWSVHDLVRVYAAGRSADEDRRADRRAALTRLLDHLLTAAEDPADLSAAADFAAAEGWPSHAARLHQRSTEAGPIASPT</sequence>
<organism evidence="2 3">
    <name type="scientific">Paractinoplanes brasiliensis</name>
    <dbReference type="NCBI Taxonomy" id="52695"/>
    <lineage>
        <taxon>Bacteria</taxon>
        <taxon>Bacillati</taxon>
        <taxon>Actinomycetota</taxon>
        <taxon>Actinomycetes</taxon>
        <taxon>Micromonosporales</taxon>
        <taxon>Micromonosporaceae</taxon>
        <taxon>Paractinoplanes</taxon>
    </lineage>
</organism>
<dbReference type="SUPFAM" id="SSF52540">
    <property type="entry name" value="P-loop containing nucleoside triphosphate hydrolases"/>
    <property type="match status" value="1"/>
</dbReference>
<dbReference type="GO" id="GO:0043531">
    <property type="term" value="F:ADP binding"/>
    <property type="evidence" value="ECO:0007669"/>
    <property type="project" value="InterPro"/>
</dbReference>
<proteinExistence type="predicted"/>
<dbReference type="OrthoDB" id="7628974at2"/>
<dbReference type="EMBL" id="SNWR01000002">
    <property type="protein sequence ID" value="TDO31882.1"/>
    <property type="molecule type" value="Genomic_DNA"/>
</dbReference>
<dbReference type="PANTHER" id="PTHR47691">
    <property type="entry name" value="REGULATOR-RELATED"/>
    <property type="match status" value="1"/>
</dbReference>
<keyword evidence="3" id="KW-1185">Reference proteome</keyword>
<protein>
    <submittedName>
        <fullName evidence="2">NB-ARC domain-containing protein</fullName>
    </submittedName>
</protein>
<evidence type="ECO:0000256" key="1">
    <source>
        <dbReference type="SAM" id="MobiDB-lite"/>
    </source>
</evidence>
<accession>A0A4R6J8T8</accession>
<dbReference type="Proteomes" id="UP000294901">
    <property type="component" value="Unassembled WGS sequence"/>
</dbReference>
<dbReference type="AlphaFoldDB" id="A0A4R6J8T8"/>
<dbReference type="Gene3D" id="3.40.50.300">
    <property type="entry name" value="P-loop containing nucleotide triphosphate hydrolases"/>
    <property type="match status" value="1"/>
</dbReference>
<feature type="region of interest" description="Disordered" evidence="1">
    <location>
        <begin position="460"/>
        <end position="479"/>
    </location>
</feature>
<dbReference type="PRINTS" id="PR00364">
    <property type="entry name" value="DISEASERSIST"/>
</dbReference>
<gene>
    <name evidence="2" type="ORF">C8E87_7318</name>
</gene>
<name>A0A4R6J8T8_9ACTN</name>